<evidence type="ECO:0000313" key="7">
    <source>
        <dbReference type="Proteomes" id="UP000077755"/>
    </source>
</evidence>
<dbReference type="InterPro" id="IPR012677">
    <property type="entry name" value="Nucleotide-bd_a/b_plait_sf"/>
</dbReference>
<dbReference type="InterPro" id="IPR039780">
    <property type="entry name" value="Mot2"/>
</dbReference>
<feature type="domain" description="RING-type" evidence="4">
    <location>
        <begin position="9"/>
        <end position="57"/>
    </location>
</feature>
<dbReference type="PANTHER" id="PTHR12603">
    <property type="entry name" value="CCR4-NOT TRANSCRIPTION COMPLEX RELATED"/>
    <property type="match status" value="1"/>
</dbReference>
<evidence type="ECO:0000256" key="1">
    <source>
        <dbReference type="PROSITE-ProRule" id="PRU00175"/>
    </source>
</evidence>
<dbReference type="PANTHER" id="PTHR12603:SF36">
    <property type="entry name" value="RNA BINDING (RRM_RBD_RNP MOTIFS) FAMILY PROTEIN"/>
    <property type="match status" value="1"/>
</dbReference>
<dbReference type="FunFam" id="3.30.70.330:FF:000161">
    <property type="entry name" value="RNA binding (RRM/RBD/RNP motifs) family protein"/>
    <property type="match status" value="1"/>
</dbReference>
<dbReference type="GO" id="GO:0030014">
    <property type="term" value="C:CCR4-NOT complex"/>
    <property type="evidence" value="ECO:0007669"/>
    <property type="project" value="InterPro"/>
</dbReference>
<evidence type="ECO:0000313" key="6">
    <source>
        <dbReference type="EMBL" id="WOG95841.1"/>
    </source>
</evidence>
<feature type="compositionally biased region" description="Polar residues" evidence="3">
    <location>
        <begin position="690"/>
        <end position="710"/>
    </location>
</feature>
<keyword evidence="7" id="KW-1185">Reference proteome</keyword>
<dbReference type="CDD" id="cd16618">
    <property type="entry name" value="mRING-HC-C4C4_CNOT4"/>
    <property type="match status" value="1"/>
</dbReference>
<evidence type="ECO:0000256" key="2">
    <source>
        <dbReference type="PROSITE-ProRule" id="PRU00176"/>
    </source>
</evidence>
<dbReference type="SUPFAM" id="SSF57850">
    <property type="entry name" value="RING/U-box"/>
    <property type="match status" value="1"/>
</dbReference>
<dbReference type="InterPro" id="IPR034261">
    <property type="entry name" value="CNOT4_RRM"/>
</dbReference>
<feature type="region of interest" description="Disordered" evidence="3">
    <location>
        <begin position="758"/>
        <end position="777"/>
    </location>
</feature>
<evidence type="ECO:0000259" key="4">
    <source>
        <dbReference type="PROSITE" id="PS50089"/>
    </source>
</evidence>
<dbReference type="CDD" id="cd12438">
    <property type="entry name" value="RRM_CNOT4"/>
    <property type="match status" value="1"/>
</dbReference>
<feature type="domain" description="RRM" evidence="5">
    <location>
        <begin position="109"/>
        <end position="195"/>
    </location>
</feature>
<dbReference type="PROSITE" id="PS50089">
    <property type="entry name" value="ZF_RING_2"/>
    <property type="match status" value="1"/>
</dbReference>
<dbReference type="InterPro" id="IPR035979">
    <property type="entry name" value="RBD_domain_sf"/>
</dbReference>
<dbReference type="Proteomes" id="UP000077755">
    <property type="component" value="Chromosome 4"/>
</dbReference>
<keyword evidence="1" id="KW-0479">Metal-binding</keyword>
<dbReference type="Gene3D" id="3.30.70.330">
    <property type="match status" value="1"/>
</dbReference>
<dbReference type="InterPro" id="IPR001841">
    <property type="entry name" value="Znf_RING"/>
</dbReference>
<dbReference type="PROSITE" id="PS50102">
    <property type="entry name" value="RRM"/>
    <property type="match status" value="1"/>
</dbReference>
<dbReference type="SMART" id="SM00361">
    <property type="entry name" value="RRM_1"/>
    <property type="match status" value="1"/>
</dbReference>
<dbReference type="Pfam" id="PF00076">
    <property type="entry name" value="RRM_1"/>
    <property type="match status" value="1"/>
</dbReference>
<dbReference type="InterPro" id="IPR013083">
    <property type="entry name" value="Znf_RING/FYVE/PHD"/>
</dbReference>
<dbReference type="GO" id="GO:0016567">
    <property type="term" value="P:protein ubiquitination"/>
    <property type="evidence" value="ECO:0007669"/>
    <property type="project" value="TreeGrafter"/>
</dbReference>
<dbReference type="InterPro" id="IPR000504">
    <property type="entry name" value="RRM_dom"/>
</dbReference>
<sequence length="1008" mass="111135">MSDQGEKTCPLCAEEMDFTDQQLKPCKCGYEICVWCWHHIMDMAEKDNVEGRCPACRSPYNKEKIVDKAAQCERLVTELSVEKKVKLKSKSRTPDGRKNLSTVRVIQRNLVYVAGLPLNLADEDLLQREDYFPRYGKVQKVSISRTAGGTIQQFPNNTCSVYITYSKEEEAVRCIQSVHGYILEGRPLRACFGTTKYCHAWLRNMPCSNPDCLYLHEFGTQEDSFIKDEIVSSCTRNRVEQITGATVDMQRRSGNVLPWPADEFCNNSSSTPGVCNSKSSTNNVDICSDSILESSVWQTPASSVRGSPPNSSCSKSVVLPAAASWGMRASNRQPSVASSTSSNGPSKQKSDACGISVAYSTAIASPAKVSVMHSDSGKKLNGEIRLTEQRNQAEPVASVELYLDKDQQRKLSKTSAVIGHSINQVVSSQISTPSLKVDESMSMPTDIVKSVDSRGQSCVTNPERGGESRVPELCSDILSLNIDNQGLPHKEAEYSKFSQSHISKKVASTNKDPVAPRDQSEFRFESQYSVAETDTSEVKNDIRSFWNSEAVNCADSQPNLSQLLDSSRASYPQKAYSSPNVNADSQPIKVSAQEYNIPIMSNGYPENQTRSFNDMSSSEKNSSHVAPNATRMMSVGRYGSELVNHDIISDDNLGESSIISNILSMNFDSWDDSIASPQNLAKLLGDTDKQQGTLGVSSSRKTQNSNQSRFSFAREEDQTFNYGPSFTGFDQTSKIHSFTNTDNGNYNASEITNDFPTFGAQQPRNSASSNSHNSLNRFPVSRAPVSAPPGFSGPNRAPPPGFTTYDRMEQTFIDINSGNNLPDNLSFMRNTNQSLSTMHFDSTNADIEFIDPAILAVGKGRFPGGLSGPGLDMRSSYPTQMPNYESESRLQLMMQRSLSSPQNSRYLDIGDSFSSRLDNHGTSPRILEQALGNNGSQYSQFGLTQSRNQLISSGNWDGWSGVKGGNDSSMAEFLRSERLGINKYFTGYEDSKYRMPNSGDLYNQQYGI</sequence>
<feature type="compositionally biased region" description="Polar residues" evidence="3">
    <location>
        <begin position="330"/>
        <end position="347"/>
    </location>
</feature>
<organism evidence="6 7">
    <name type="scientific">Daucus carota subsp. sativus</name>
    <name type="common">Carrot</name>
    <dbReference type="NCBI Taxonomy" id="79200"/>
    <lineage>
        <taxon>Eukaryota</taxon>
        <taxon>Viridiplantae</taxon>
        <taxon>Streptophyta</taxon>
        <taxon>Embryophyta</taxon>
        <taxon>Tracheophyta</taxon>
        <taxon>Spermatophyta</taxon>
        <taxon>Magnoliopsida</taxon>
        <taxon>eudicotyledons</taxon>
        <taxon>Gunneridae</taxon>
        <taxon>Pentapetalae</taxon>
        <taxon>asterids</taxon>
        <taxon>campanulids</taxon>
        <taxon>Apiales</taxon>
        <taxon>Apiaceae</taxon>
        <taxon>Apioideae</taxon>
        <taxon>Scandiceae</taxon>
        <taxon>Daucinae</taxon>
        <taxon>Daucus</taxon>
        <taxon>Daucus sect. Daucus</taxon>
    </lineage>
</organism>
<dbReference type="InterPro" id="IPR003954">
    <property type="entry name" value="RRM_euk-type"/>
</dbReference>
<evidence type="ECO:0000256" key="3">
    <source>
        <dbReference type="SAM" id="MobiDB-lite"/>
    </source>
</evidence>
<dbReference type="InterPro" id="IPR039515">
    <property type="entry name" value="NOT4_mRING-HC-C4C4"/>
</dbReference>
<keyword evidence="1" id="KW-0863">Zinc-finger</keyword>
<dbReference type="Pfam" id="PF14570">
    <property type="entry name" value="zf-RING_4"/>
    <property type="match status" value="1"/>
</dbReference>
<dbReference type="GO" id="GO:0008270">
    <property type="term" value="F:zinc ion binding"/>
    <property type="evidence" value="ECO:0007669"/>
    <property type="project" value="UniProtKB-KW"/>
</dbReference>
<dbReference type="Gene3D" id="3.30.40.10">
    <property type="entry name" value="Zinc/RING finger domain, C3HC4 (zinc finger)"/>
    <property type="match status" value="1"/>
</dbReference>
<dbReference type="AlphaFoldDB" id="A0AAF0WVV4"/>
<reference evidence="6" key="1">
    <citation type="journal article" date="2016" name="Nat. Genet.">
        <title>A high-quality carrot genome assembly provides new insights into carotenoid accumulation and asterid genome evolution.</title>
        <authorList>
            <person name="Iorizzo M."/>
            <person name="Ellison S."/>
            <person name="Senalik D."/>
            <person name="Zeng P."/>
            <person name="Satapoomin P."/>
            <person name="Huang J."/>
            <person name="Bowman M."/>
            <person name="Iovene M."/>
            <person name="Sanseverino W."/>
            <person name="Cavagnaro P."/>
            <person name="Yildiz M."/>
            <person name="Macko-Podgorni A."/>
            <person name="Moranska E."/>
            <person name="Grzebelus E."/>
            <person name="Grzebelus D."/>
            <person name="Ashrafi H."/>
            <person name="Zheng Z."/>
            <person name="Cheng S."/>
            <person name="Spooner D."/>
            <person name="Van Deynze A."/>
            <person name="Simon P."/>
        </authorList>
    </citation>
    <scope>NUCLEOTIDE SEQUENCE</scope>
    <source>
        <tissue evidence="6">Leaf</tissue>
    </source>
</reference>
<dbReference type="GO" id="GO:0004842">
    <property type="term" value="F:ubiquitin-protein transferase activity"/>
    <property type="evidence" value="ECO:0007669"/>
    <property type="project" value="InterPro"/>
</dbReference>
<dbReference type="SMART" id="SM00360">
    <property type="entry name" value="RRM"/>
    <property type="match status" value="1"/>
</dbReference>
<feature type="region of interest" description="Disordered" evidence="3">
    <location>
        <begin position="689"/>
        <end position="717"/>
    </location>
</feature>
<dbReference type="SUPFAM" id="SSF54928">
    <property type="entry name" value="RNA-binding domain, RBD"/>
    <property type="match status" value="1"/>
</dbReference>
<evidence type="ECO:0008006" key="8">
    <source>
        <dbReference type="Google" id="ProtNLM"/>
    </source>
</evidence>
<dbReference type="KEGG" id="dcr:108218725"/>
<feature type="region of interest" description="Disordered" evidence="3">
    <location>
        <begin position="449"/>
        <end position="469"/>
    </location>
</feature>
<feature type="region of interest" description="Disordered" evidence="3">
    <location>
        <begin position="329"/>
        <end position="351"/>
    </location>
</feature>
<name>A0AAF0WVV4_DAUCS</name>
<proteinExistence type="predicted"/>
<keyword evidence="1" id="KW-0862">Zinc</keyword>
<dbReference type="GO" id="GO:0003723">
    <property type="term" value="F:RNA binding"/>
    <property type="evidence" value="ECO:0007669"/>
    <property type="project" value="UniProtKB-UniRule"/>
</dbReference>
<dbReference type="EMBL" id="CP093346">
    <property type="protein sequence ID" value="WOG95841.1"/>
    <property type="molecule type" value="Genomic_DNA"/>
</dbReference>
<feature type="compositionally biased region" description="Low complexity" evidence="3">
    <location>
        <begin position="765"/>
        <end position="776"/>
    </location>
</feature>
<gene>
    <name evidence="6" type="ORF">DCAR_0415170</name>
</gene>
<reference evidence="6" key="2">
    <citation type="submission" date="2022-03" db="EMBL/GenBank/DDBJ databases">
        <title>Draft title - Genomic analysis of global carrot germplasm unveils the trajectory of domestication and the origin of high carotenoid orange carrot.</title>
        <authorList>
            <person name="Iorizzo M."/>
            <person name="Ellison S."/>
            <person name="Senalik D."/>
            <person name="Macko-Podgorni A."/>
            <person name="Grzebelus D."/>
            <person name="Bostan H."/>
            <person name="Rolling W."/>
            <person name="Curaba J."/>
            <person name="Simon P."/>
        </authorList>
    </citation>
    <scope>NUCLEOTIDE SEQUENCE</scope>
    <source>
        <tissue evidence="6">Leaf</tissue>
    </source>
</reference>
<accession>A0AAF0WVV4</accession>
<protein>
    <recommendedName>
        <fullName evidence="8">RING-type domain-containing protein</fullName>
    </recommendedName>
</protein>
<evidence type="ECO:0000259" key="5">
    <source>
        <dbReference type="PROSITE" id="PS50102"/>
    </source>
</evidence>
<keyword evidence="2" id="KW-0694">RNA-binding</keyword>